<dbReference type="RefSeq" id="WP_067912318.1">
    <property type="nucleotide sequence ID" value="NZ_KQ954246.1"/>
</dbReference>
<evidence type="ECO:0000313" key="2">
    <source>
        <dbReference type="EMBL" id="KUR70022.1"/>
    </source>
</evidence>
<gene>
    <name evidence="2" type="ORF">AQZ52_14155</name>
</gene>
<dbReference type="OrthoDB" id="7408098at2"/>
<feature type="region of interest" description="Disordered" evidence="1">
    <location>
        <begin position="164"/>
        <end position="241"/>
    </location>
</feature>
<comment type="caution">
    <text evidence="2">The sequence shown here is derived from an EMBL/GenBank/DDBJ whole genome shotgun (WGS) entry which is preliminary data.</text>
</comment>
<dbReference type="STRING" id="1117702.AQZ52_14155"/>
<dbReference type="PROSITE" id="PS51257">
    <property type="entry name" value="PROKAR_LIPOPROTEIN"/>
    <property type="match status" value="1"/>
</dbReference>
<evidence type="ECO:0000256" key="1">
    <source>
        <dbReference type="SAM" id="MobiDB-lite"/>
    </source>
</evidence>
<feature type="region of interest" description="Disordered" evidence="1">
    <location>
        <begin position="53"/>
        <end position="83"/>
    </location>
</feature>
<keyword evidence="3" id="KW-1185">Reference proteome</keyword>
<protein>
    <recommendedName>
        <fullName evidence="4">Conjugal transfer protein TraV</fullName>
    </recommendedName>
</protein>
<organism evidence="2 3">
    <name type="scientific">Novosphingobium fuchskuhlense</name>
    <dbReference type="NCBI Taxonomy" id="1117702"/>
    <lineage>
        <taxon>Bacteria</taxon>
        <taxon>Pseudomonadati</taxon>
        <taxon>Pseudomonadota</taxon>
        <taxon>Alphaproteobacteria</taxon>
        <taxon>Sphingomonadales</taxon>
        <taxon>Sphingomonadaceae</taxon>
        <taxon>Novosphingobium</taxon>
    </lineage>
</organism>
<reference evidence="2 3" key="1">
    <citation type="submission" date="2015-10" db="EMBL/GenBank/DDBJ databases">
        <title>Draft genome sequence of Novosphingobium fuchskuhlense DSM 25065 isolated from a surface water sample of the southwest basin of Lake Grosse Fuchskuhle.</title>
        <authorList>
            <person name="Ruckert C."/>
            <person name="Winkler A."/>
            <person name="Glaeser J."/>
            <person name="Grossart H.-P."/>
            <person name="Kalinowski J."/>
            <person name="Glaeser S."/>
        </authorList>
    </citation>
    <scope>NUCLEOTIDE SEQUENCE [LARGE SCALE GENOMIC DNA]</scope>
    <source>
        <strain evidence="2 3">FNE08-7</strain>
    </source>
</reference>
<dbReference type="EMBL" id="LLZS01000009">
    <property type="protein sequence ID" value="KUR70022.1"/>
    <property type="molecule type" value="Genomic_DNA"/>
</dbReference>
<name>A0A124JTC0_9SPHN</name>
<accession>A0A124JTC0</accession>
<evidence type="ECO:0000313" key="3">
    <source>
        <dbReference type="Proteomes" id="UP000058012"/>
    </source>
</evidence>
<sequence>MRLAPPIVLASLVALSGCSLFHSNIKGGFACSAPKGTCAPSMRIDDAAIHEIGGQDEHGSDKSAADSESRAERPQKATDAGLGRTARNREWVFVRGARPELRIVYPEWHDAAGQLHPRTTAYTPVDVAPAVPRAITPLDRRSLGGTDTGSLLAIAEMAPEIAAMPAPPQTADRPAKSDDKLAPAPDTHAGTQAARPGALDAIKDQVKEILSNAGRAGGSATPAMPAKPDAKPVASFPPAGN</sequence>
<feature type="compositionally biased region" description="Basic and acidic residues" evidence="1">
    <location>
        <begin position="53"/>
        <end position="76"/>
    </location>
</feature>
<dbReference type="AlphaFoldDB" id="A0A124JTC0"/>
<proteinExistence type="predicted"/>
<evidence type="ECO:0008006" key="4">
    <source>
        <dbReference type="Google" id="ProtNLM"/>
    </source>
</evidence>
<dbReference type="Proteomes" id="UP000058012">
    <property type="component" value="Unassembled WGS sequence"/>
</dbReference>